<evidence type="ECO:0000256" key="1">
    <source>
        <dbReference type="SAM" id="MobiDB-lite"/>
    </source>
</evidence>
<proteinExistence type="predicted"/>
<sequence>MFLLPFPENRVKTEAFLSREEQGERAWQKRENQESGGEAFSGEGGNGLKLWHRLDKDRFGFRFRSDFLKVTLKQSLPSGNNDGNHPSAFICVVPLPKTRNKCC</sequence>
<feature type="region of interest" description="Disordered" evidence="1">
    <location>
        <begin position="20"/>
        <end position="45"/>
    </location>
</feature>
<accession>A0A3M9MMY4</accession>
<protein>
    <submittedName>
        <fullName evidence="2">Uncharacterized protein</fullName>
    </submittedName>
</protein>
<gene>
    <name evidence="2" type="ORF">EFB08_15550</name>
</gene>
<keyword evidence="3" id="KW-1185">Reference proteome</keyword>
<evidence type="ECO:0000313" key="2">
    <source>
        <dbReference type="EMBL" id="RNI26223.1"/>
    </source>
</evidence>
<feature type="compositionally biased region" description="Basic and acidic residues" evidence="1">
    <location>
        <begin position="20"/>
        <end position="33"/>
    </location>
</feature>
<name>A0A3M9MMY4_9BACT</name>
<comment type="caution">
    <text evidence="2">The sequence shown here is derived from an EMBL/GenBank/DDBJ whole genome shotgun (WGS) entry which is preliminary data.</text>
</comment>
<organism evidence="2 3">
    <name type="scientific">Rufibacter latericius</name>
    <dbReference type="NCBI Taxonomy" id="2487040"/>
    <lineage>
        <taxon>Bacteria</taxon>
        <taxon>Pseudomonadati</taxon>
        <taxon>Bacteroidota</taxon>
        <taxon>Cytophagia</taxon>
        <taxon>Cytophagales</taxon>
        <taxon>Hymenobacteraceae</taxon>
        <taxon>Rufibacter</taxon>
    </lineage>
</organism>
<dbReference type="Proteomes" id="UP000272117">
    <property type="component" value="Unassembled WGS sequence"/>
</dbReference>
<reference evidence="2 3" key="1">
    <citation type="submission" date="2018-11" db="EMBL/GenBank/DDBJ databases">
        <title>Rufibacter latericius sp. nov., isolated from water in Baiyang Lake.</title>
        <authorList>
            <person name="Yang Y."/>
        </authorList>
    </citation>
    <scope>NUCLEOTIDE SEQUENCE [LARGE SCALE GENOMIC DNA]</scope>
    <source>
        <strain evidence="2 3">R-22-1c-1</strain>
    </source>
</reference>
<dbReference type="AlphaFoldDB" id="A0A3M9MMY4"/>
<dbReference type="EMBL" id="RJJD01000008">
    <property type="protein sequence ID" value="RNI26223.1"/>
    <property type="molecule type" value="Genomic_DNA"/>
</dbReference>
<evidence type="ECO:0000313" key="3">
    <source>
        <dbReference type="Proteomes" id="UP000272117"/>
    </source>
</evidence>